<protein>
    <submittedName>
        <fullName evidence="4">CpaF family protein</fullName>
    </submittedName>
</protein>
<dbReference type="PANTHER" id="PTHR30486:SF6">
    <property type="entry name" value="TYPE IV PILUS RETRACTATION ATPASE PILT"/>
    <property type="match status" value="1"/>
</dbReference>
<evidence type="ECO:0000256" key="1">
    <source>
        <dbReference type="ARBA" id="ARBA00006611"/>
    </source>
</evidence>
<gene>
    <name evidence="4" type="ORF">G7070_07620</name>
</gene>
<dbReference type="GO" id="GO:0016887">
    <property type="term" value="F:ATP hydrolysis activity"/>
    <property type="evidence" value="ECO:0007669"/>
    <property type="project" value="InterPro"/>
</dbReference>
<dbReference type="EMBL" id="CP049865">
    <property type="protein sequence ID" value="QIK73871.1"/>
    <property type="molecule type" value="Genomic_DNA"/>
</dbReference>
<dbReference type="InterPro" id="IPR050921">
    <property type="entry name" value="T4SS_GSP_E_ATPase"/>
</dbReference>
<feature type="region of interest" description="Disordered" evidence="2">
    <location>
        <begin position="1"/>
        <end position="63"/>
    </location>
</feature>
<dbReference type="SUPFAM" id="SSF52540">
    <property type="entry name" value="P-loop containing nucleoside triphosphate hydrolases"/>
    <property type="match status" value="1"/>
</dbReference>
<dbReference type="Pfam" id="PF00437">
    <property type="entry name" value="T2SSE"/>
    <property type="match status" value="1"/>
</dbReference>
<evidence type="ECO:0000259" key="3">
    <source>
        <dbReference type="Pfam" id="PF00437"/>
    </source>
</evidence>
<feature type="domain" description="Bacterial type II secretion system protein E" evidence="3">
    <location>
        <begin position="236"/>
        <end position="430"/>
    </location>
</feature>
<dbReference type="Gene3D" id="3.30.450.380">
    <property type="match status" value="1"/>
</dbReference>
<dbReference type="CDD" id="cd01130">
    <property type="entry name" value="VirB11-like_ATPase"/>
    <property type="match status" value="1"/>
</dbReference>
<evidence type="ECO:0000313" key="5">
    <source>
        <dbReference type="Proteomes" id="UP000501058"/>
    </source>
</evidence>
<name>A0A6G7YB47_9ACTN</name>
<sequence length="511" mass="55631">MTLPLDERRPDPRSLPLFASRARRADAGEEHVGRPARPRSASGLHAVPAGEPSGTPTPRRATGSEVDWELVAAFRSQASELLTKQLGGDRLHLDKAAQEALGRSIIVELLEAAAADAVTAGRPSWTPVQQDELAQAIFNALFRMGRLQPLIEDDRIENISIVGFDGVWLDLADGSRVPGPPVADSDQELTDFLTFLASRSEISARPFSEAQPKLHLQLDDGSRLAATAWVSPRPLVLIRRHRLTEVSLQDLVDRQALSPLTASFLTAAVRARLSVVVAGAQGFGKTTMARALCGAFDPKESIATLESEFELGLHEMPDRHKIVYAWQSRPGSGERGPDGRQSGEFTLNEALHDSFRFTAGRTIVGEVRGPEAWLMVKAMESGSGSISTTHSVNARGAMRKLVTCAMEFGPQVTHELATRKLAETINLIVQLDMEVEELPDGTERRHRWVSEIVAISPGEKDLGYATTTVFDAHEGRVAVAHTLPDELRRLERHGFDLAGFLTEARSSGVIA</sequence>
<dbReference type="KEGG" id="prv:G7070_07620"/>
<dbReference type="Gene3D" id="3.40.50.300">
    <property type="entry name" value="P-loop containing nucleotide triphosphate hydrolases"/>
    <property type="match status" value="1"/>
</dbReference>
<accession>A0A6G7YB47</accession>
<organism evidence="4 5">
    <name type="scientific">Propioniciclava coleopterorum</name>
    <dbReference type="NCBI Taxonomy" id="2714937"/>
    <lineage>
        <taxon>Bacteria</taxon>
        <taxon>Bacillati</taxon>
        <taxon>Actinomycetota</taxon>
        <taxon>Actinomycetes</taxon>
        <taxon>Propionibacteriales</taxon>
        <taxon>Propionibacteriaceae</taxon>
        <taxon>Propioniciclava</taxon>
    </lineage>
</organism>
<comment type="similarity">
    <text evidence="1">Belongs to the GSP E family.</text>
</comment>
<dbReference type="InterPro" id="IPR001482">
    <property type="entry name" value="T2SS/T4SS_dom"/>
</dbReference>
<evidence type="ECO:0000256" key="2">
    <source>
        <dbReference type="SAM" id="MobiDB-lite"/>
    </source>
</evidence>
<dbReference type="AlphaFoldDB" id="A0A6G7YB47"/>
<evidence type="ECO:0000313" key="4">
    <source>
        <dbReference type="EMBL" id="QIK73871.1"/>
    </source>
</evidence>
<dbReference type="Proteomes" id="UP000501058">
    <property type="component" value="Chromosome"/>
</dbReference>
<dbReference type="InterPro" id="IPR027417">
    <property type="entry name" value="P-loop_NTPase"/>
</dbReference>
<reference evidence="4 5" key="1">
    <citation type="submission" date="2020-03" db="EMBL/GenBank/DDBJ databases">
        <title>Propioniciclava sp. nov., isolated from Hydrophilus acuminatus.</title>
        <authorList>
            <person name="Hyun D.-W."/>
            <person name="Bae J.-W."/>
        </authorList>
    </citation>
    <scope>NUCLEOTIDE SEQUENCE [LARGE SCALE GENOMIC DNA]</scope>
    <source>
        <strain evidence="4 5">HDW11</strain>
    </source>
</reference>
<dbReference type="PANTHER" id="PTHR30486">
    <property type="entry name" value="TWITCHING MOTILITY PROTEIN PILT"/>
    <property type="match status" value="1"/>
</dbReference>
<feature type="compositionally biased region" description="Basic and acidic residues" evidence="2">
    <location>
        <begin position="1"/>
        <end position="12"/>
    </location>
</feature>
<feature type="compositionally biased region" description="Basic and acidic residues" evidence="2">
    <location>
        <begin position="23"/>
        <end position="33"/>
    </location>
</feature>
<proteinExistence type="inferred from homology"/>
<keyword evidence="5" id="KW-1185">Reference proteome</keyword>